<evidence type="ECO:0000313" key="2">
    <source>
        <dbReference type="Proteomes" id="UP000037696"/>
    </source>
</evidence>
<dbReference type="Proteomes" id="UP000037696">
    <property type="component" value="Unassembled WGS sequence"/>
</dbReference>
<accession>A0A0M8NQI6</accession>
<organism evidence="1 2">
    <name type="scientific">Penicillium nordicum</name>
    <dbReference type="NCBI Taxonomy" id="229535"/>
    <lineage>
        <taxon>Eukaryota</taxon>
        <taxon>Fungi</taxon>
        <taxon>Dikarya</taxon>
        <taxon>Ascomycota</taxon>
        <taxon>Pezizomycotina</taxon>
        <taxon>Eurotiomycetes</taxon>
        <taxon>Eurotiomycetidae</taxon>
        <taxon>Eurotiales</taxon>
        <taxon>Aspergillaceae</taxon>
        <taxon>Penicillium</taxon>
    </lineage>
</organism>
<feature type="non-terminal residue" evidence="1">
    <location>
        <position position="28"/>
    </location>
</feature>
<name>A0A0M8NQI6_9EURO</name>
<dbReference type="AlphaFoldDB" id="A0A0M8NQI6"/>
<evidence type="ECO:0000313" key="1">
    <source>
        <dbReference type="EMBL" id="KOS36678.1"/>
    </source>
</evidence>
<reference evidence="1 2" key="1">
    <citation type="submission" date="2015-08" db="EMBL/GenBank/DDBJ databases">
        <title>Genome sequencing of Penicillium nordicum.</title>
        <authorList>
            <person name="Nguyen H.D."/>
            <person name="Seifert K.A."/>
        </authorList>
    </citation>
    <scope>NUCLEOTIDE SEQUENCE [LARGE SCALE GENOMIC DNA]</scope>
    <source>
        <strain evidence="1 2">DAOMC 185683</strain>
    </source>
</reference>
<gene>
    <name evidence="1" type="ORF">ACN38_g12561</name>
</gene>
<proteinExistence type="predicted"/>
<comment type="caution">
    <text evidence="1">The sequence shown here is derived from an EMBL/GenBank/DDBJ whole genome shotgun (WGS) entry which is preliminary data.</text>
</comment>
<dbReference type="EMBL" id="LHQQ01000406">
    <property type="protein sequence ID" value="KOS36678.1"/>
    <property type="molecule type" value="Genomic_DNA"/>
</dbReference>
<keyword evidence="2" id="KW-1185">Reference proteome</keyword>
<sequence>MVDYYYMWEKAKQEFLIGKTNNAGVYIP</sequence>
<protein>
    <submittedName>
        <fullName evidence="1">Uncharacterized protein</fullName>
    </submittedName>
</protein>